<sequence length="71" mass="8050">MTHEELTDRNRRREPGFSPSPPPPVMGNMSDDEVYSPFYLPPVDPFPYTSGGYMPPPPPPRPWRSMPKPAP</sequence>
<feature type="compositionally biased region" description="Pro residues" evidence="1">
    <location>
        <begin position="54"/>
        <end position="71"/>
    </location>
</feature>
<evidence type="ECO:0000256" key="1">
    <source>
        <dbReference type="SAM" id="MobiDB-lite"/>
    </source>
</evidence>
<dbReference type="Proteomes" id="UP000606974">
    <property type="component" value="Unassembled WGS sequence"/>
</dbReference>
<comment type="caution">
    <text evidence="2">The sequence shown here is derived from an EMBL/GenBank/DDBJ whole genome shotgun (WGS) entry which is preliminary data.</text>
</comment>
<dbReference type="EMBL" id="JAACFV010000025">
    <property type="protein sequence ID" value="KAF7510880.1"/>
    <property type="molecule type" value="Genomic_DNA"/>
</dbReference>
<reference evidence="2" key="1">
    <citation type="submission" date="2020-02" db="EMBL/GenBank/DDBJ databases">
        <authorList>
            <person name="Palmer J.M."/>
        </authorList>
    </citation>
    <scope>NUCLEOTIDE SEQUENCE</scope>
    <source>
        <strain evidence="2">EPUS1.4</strain>
        <tissue evidence="2">Thallus</tissue>
    </source>
</reference>
<proteinExistence type="predicted"/>
<gene>
    <name evidence="2" type="ORF">GJ744_005710</name>
</gene>
<protein>
    <submittedName>
        <fullName evidence="2">Uncharacterized protein</fullName>
    </submittedName>
</protein>
<feature type="region of interest" description="Disordered" evidence="1">
    <location>
        <begin position="1"/>
        <end position="71"/>
    </location>
</feature>
<evidence type="ECO:0000313" key="2">
    <source>
        <dbReference type="EMBL" id="KAF7510880.1"/>
    </source>
</evidence>
<keyword evidence="3" id="KW-1185">Reference proteome</keyword>
<organism evidence="2 3">
    <name type="scientific">Endocarpon pusillum</name>
    <dbReference type="NCBI Taxonomy" id="364733"/>
    <lineage>
        <taxon>Eukaryota</taxon>
        <taxon>Fungi</taxon>
        <taxon>Dikarya</taxon>
        <taxon>Ascomycota</taxon>
        <taxon>Pezizomycotina</taxon>
        <taxon>Eurotiomycetes</taxon>
        <taxon>Chaetothyriomycetidae</taxon>
        <taxon>Verrucariales</taxon>
        <taxon>Verrucariaceae</taxon>
        <taxon>Endocarpon</taxon>
    </lineage>
</organism>
<evidence type="ECO:0000313" key="3">
    <source>
        <dbReference type="Proteomes" id="UP000606974"/>
    </source>
</evidence>
<feature type="compositionally biased region" description="Basic and acidic residues" evidence="1">
    <location>
        <begin position="1"/>
        <end position="15"/>
    </location>
</feature>
<name>A0A8H7E753_9EURO</name>
<dbReference type="AlphaFoldDB" id="A0A8H7E753"/>
<accession>A0A8H7E753</accession>